<dbReference type="PANTHER" id="PTHR33371:SF15">
    <property type="entry name" value="LIPOPROTEIN LPRN"/>
    <property type="match status" value="1"/>
</dbReference>
<evidence type="ECO:0000313" key="3">
    <source>
        <dbReference type="EMBL" id="MBL1074113.1"/>
    </source>
</evidence>
<dbReference type="PROSITE" id="PS51257">
    <property type="entry name" value="PROKAR_LIPOPROTEIN"/>
    <property type="match status" value="1"/>
</dbReference>
<comment type="caution">
    <text evidence="3">The sequence shown here is derived from an EMBL/GenBank/DDBJ whole genome shotgun (WGS) entry which is preliminary data.</text>
</comment>
<dbReference type="InterPro" id="IPR003399">
    <property type="entry name" value="Mce/MlaD"/>
</dbReference>
<dbReference type="Proteomes" id="UP000602198">
    <property type="component" value="Unassembled WGS sequence"/>
</dbReference>
<protein>
    <submittedName>
        <fullName evidence="3">MCE family protein</fullName>
    </submittedName>
</protein>
<keyword evidence="1" id="KW-0732">Signal</keyword>
<name>A0ABS1M0B5_9NOCA</name>
<evidence type="ECO:0000259" key="2">
    <source>
        <dbReference type="Pfam" id="PF02470"/>
    </source>
</evidence>
<dbReference type="InterPro" id="IPR052336">
    <property type="entry name" value="MlaD_Phospholipid_Transporter"/>
</dbReference>
<dbReference type="EMBL" id="JAERRJ010000002">
    <property type="protein sequence ID" value="MBL1074113.1"/>
    <property type="molecule type" value="Genomic_DNA"/>
</dbReference>
<dbReference type="Pfam" id="PF02470">
    <property type="entry name" value="MlaD"/>
    <property type="match status" value="1"/>
</dbReference>
<evidence type="ECO:0000313" key="4">
    <source>
        <dbReference type="Proteomes" id="UP000602198"/>
    </source>
</evidence>
<accession>A0ABS1M0B5</accession>
<dbReference type="RefSeq" id="WP_201944944.1">
    <property type="nucleotide sequence ID" value="NZ_JAERRJ010000002.1"/>
</dbReference>
<proteinExistence type="predicted"/>
<evidence type="ECO:0000256" key="1">
    <source>
        <dbReference type="SAM" id="SignalP"/>
    </source>
</evidence>
<dbReference type="PANTHER" id="PTHR33371">
    <property type="entry name" value="INTERMEMBRANE PHOSPHOLIPID TRANSPORT SYSTEM BINDING PROTEIN MLAD-RELATED"/>
    <property type="match status" value="1"/>
</dbReference>
<feature type="signal peptide" evidence="1">
    <location>
        <begin position="1"/>
        <end position="25"/>
    </location>
</feature>
<gene>
    <name evidence="3" type="ORF">JK358_06865</name>
</gene>
<reference evidence="3 4" key="1">
    <citation type="submission" date="2021-01" db="EMBL/GenBank/DDBJ databases">
        <title>WGS of actinomycetes isolated from Thailand.</title>
        <authorList>
            <person name="Thawai C."/>
        </authorList>
    </citation>
    <scope>NUCLEOTIDE SEQUENCE [LARGE SCALE GENOMIC DNA]</scope>
    <source>
        <strain evidence="3 4">LPG 2</strain>
    </source>
</reference>
<feature type="chain" id="PRO_5045677215" evidence="1">
    <location>
        <begin position="26"/>
        <end position="341"/>
    </location>
</feature>
<keyword evidence="4" id="KW-1185">Reference proteome</keyword>
<sequence length="341" mass="35742">MTRGLMRTRALAKLVPAITAVALLAGGCGLKATDIPIPGTYISGDTYTVRIEFGSVLNLPDKAKVIADGVEIGMLERIDLIGGTAVATVALRSDAKLPKTTTAELRQSTILGDIHIALEAPQKTATAFLVDGDVIPVQQTVPATNVEDILRALSNIVTGGRWADIQQLVVDVNAAFPADPAELDRINAAGRNALSDMASHNAELNDILAAAQRITGKLEAGRDAVDTILVAGPDRAAGLSDVLFNVVKLIISGGGLARNAGDLLLPHVGDFRTIVSILAPTAVTVGYADLTVAENLETFRTLLREKLIPFLAAPDVRVARVSADEQADQLVTTLRSIGMVP</sequence>
<organism evidence="3 4">
    <name type="scientific">Nocardia acididurans</name>
    <dbReference type="NCBI Taxonomy" id="2802282"/>
    <lineage>
        <taxon>Bacteria</taxon>
        <taxon>Bacillati</taxon>
        <taxon>Actinomycetota</taxon>
        <taxon>Actinomycetes</taxon>
        <taxon>Mycobacteriales</taxon>
        <taxon>Nocardiaceae</taxon>
        <taxon>Nocardia</taxon>
    </lineage>
</organism>
<feature type="domain" description="Mce/MlaD" evidence="2">
    <location>
        <begin position="46"/>
        <end position="120"/>
    </location>
</feature>